<reference evidence="1 2" key="1">
    <citation type="submission" date="2018-03" db="EMBL/GenBank/DDBJ databases">
        <title>Draft genome of Nitrosomonas supralitoralis APG5.</title>
        <authorList>
            <person name="Urakawa H."/>
            <person name="Lopez J.V."/>
        </authorList>
    </citation>
    <scope>NUCLEOTIDE SEQUENCE [LARGE SCALE GENOMIC DNA]</scope>
    <source>
        <strain evidence="1 2">APG5</strain>
    </source>
</reference>
<proteinExistence type="predicted"/>
<dbReference type="AlphaFoldDB" id="A0A2P7NUI0"/>
<organism evidence="1 2">
    <name type="scientific">Nitrosomonas supralitoralis</name>
    <dbReference type="NCBI Taxonomy" id="2116706"/>
    <lineage>
        <taxon>Bacteria</taxon>
        <taxon>Pseudomonadati</taxon>
        <taxon>Pseudomonadota</taxon>
        <taxon>Betaproteobacteria</taxon>
        <taxon>Nitrosomonadales</taxon>
        <taxon>Nitrosomonadaceae</taxon>
        <taxon>Nitrosomonas</taxon>
    </lineage>
</organism>
<name>A0A2P7NUI0_9PROT</name>
<keyword evidence="2" id="KW-1185">Reference proteome</keyword>
<comment type="caution">
    <text evidence="1">The sequence shown here is derived from an EMBL/GenBank/DDBJ whole genome shotgun (WGS) entry which is preliminary data.</text>
</comment>
<dbReference type="Proteomes" id="UP000241912">
    <property type="component" value="Unassembled WGS sequence"/>
</dbReference>
<feature type="non-terminal residue" evidence="1">
    <location>
        <position position="1"/>
    </location>
</feature>
<dbReference type="EMBL" id="PXXU01000027">
    <property type="protein sequence ID" value="PSJ17130.1"/>
    <property type="molecule type" value="Genomic_DNA"/>
</dbReference>
<evidence type="ECO:0000313" key="2">
    <source>
        <dbReference type="Proteomes" id="UP000241912"/>
    </source>
</evidence>
<gene>
    <name evidence="1" type="ORF">C7H79_09970</name>
</gene>
<evidence type="ECO:0000313" key="1">
    <source>
        <dbReference type="EMBL" id="PSJ17130.1"/>
    </source>
</evidence>
<dbReference type="RefSeq" id="WP_172592408.1">
    <property type="nucleotide sequence ID" value="NZ_PXXU01000027.1"/>
</dbReference>
<sequence length="89" mass="10418">TGQINCRLIDRGQFAKIEARRAFLVSRTDQLRVLVDWPAPRCAEPPSFTEVYVSRDIYWWMRNSPYEVPSQFVRIDALDGWIRSWIGGS</sequence>
<protein>
    <submittedName>
        <fullName evidence="1">Uncharacterized protein</fullName>
    </submittedName>
</protein>
<accession>A0A2P7NUI0</accession>